<dbReference type="PROSITE" id="PS00046">
    <property type="entry name" value="HISTONE_H2A"/>
    <property type="match status" value="1"/>
</dbReference>
<dbReference type="InterPro" id="IPR032458">
    <property type="entry name" value="Histone_H2A_CS"/>
</dbReference>
<name>A0A7R8URJ6_HERIL</name>
<dbReference type="GO" id="GO:0030527">
    <property type="term" value="F:structural constituent of chromatin"/>
    <property type="evidence" value="ECO:0007669"/>
    <property type="project" value="InterPro"/>
</dbReference>
<comment type="subcellular location">
    <subcellularLocation>
        <location evidence="2">Chromosome</location>
    </subcellularLocation>
    <subcellularLocation>
        <location evidence="1 9">Nucleus</location>
    </subcellularLocation>
</comment>
<dbReference type="Pfam" id="PF16211">
    <property type="entry name" value="Histone_H2A_C"/>
    <property type="match status" value="1"/>
</dbReference>
<sequence>MSCPSKKYLSRSKRAGLTFPVGRILRFLKEGNYAKRVGATAAVVLAAIMEYLVSEVLELGANAARDNGRARIRPRHLQLAIRNDSALDEFLTNVNIPEGGVVPNIDPSLLPSSRKEGGYYS</sequence>
<dbReference type="OMA" id="QGKFANR"/>
<dbReference type="InParanoid" id="A0A7R8URJ6"/>
<evidence type="ECO:0000313" key="13">
    <source>
        <dbReference type="Proteomes" id="UP000594454"/>
    </source>
</evidence>
<comment type="similarity">
    <text evidence="3 9">Belongs to the histone H2A family.</text>
</comment>
<evidence type="ECO:0000256" key="5">
    <source>
        <dbReference type="ARBA" id="ARBA00022499"/>
    </source>
</evidence>
<dbReference type="PANTHER" id="PTHR23430">
    <property type="entry name" value="HISTONE H2A"/>
    <property type="match status" value="1"/>
</dbReference>
<feature type="domain" description="Histone H2A C-terminal" evidence="11">
    <location>
        <begin position="87"/>
        <end position="116"/>
    </location>
</feature>
<dbReference type="GO" id="GO:0005634">
    <property type="term" value="C:nucleus"/>
    <property type="evidence" value="ECO:0007669"/>
    <property type="project" value="UniProtKB-SubCell"/>
</dbReference>
<dbReference type="GO" id="GO:0003677">
    <property type="term" value="F:DNA binding"/>
    <property type="evidence" value="ECO:0007669"/>
    <property type="project" value="UniProtKB-KW"/>
</dbReference>
<dbReference type="GO" id="GO:0000786">
    <property type="term" value="C:nucleosome"/>
    <property type="evidence" value="ECO:0007669"/>
    <property type="project" value="UniProtKB-KW"/>
</dbReference>
<evidence type="ECO:0000256" key="3">
    <source>
        <dbReference type="ARBA" id="ARBA00010691"/>
    </source>
</evidence>
<evidence type="ECO:0000256" key="2">
    <source>
        <dbReference type="ARBA" id="ARBA00004286"/>
    </source>
</evidence>
<dbReference type="OrthoDB" id="9421954at2759"/>
<organism evidence="12 13">
    <name type="scientific">Hermetia illucens</name>
    <name type="common">Black soldier fly</name>
    <dbReference type="NCBI Taxonomy" id="343691"/>
    <lineage>
        <taxon>Eukaryota</taxon>
        <taxon>Metazoa</taxon>
        <taxon>Ecdysozoa</taxon>
        <taxon>Arthropoda</taxon>
        <taxon>Hexapoda</taxon>
        <taxon>Insecta</taxon>
        <taxon>Pterygota</taxon>
        <taxon>Neoptera</taxon>
        <taxon>Endopterygota</taxon>
        <taxon>Diptera</taxon>
        <taxon>Brachycera</taxon>
        <taxon>Stratiomyomorpha</taxon>
        <taxon>Stratiomyidae</taxon>
        <taxon>Hermetiinae</taxon>
        <taxon>Hermetia</taxon>
    </lineage>
</organism>
<gene>
    <name evidence="12" type="ORF">HERILL_LOCUS8514</name>
</gene>
<keyword evidence="8 9" id="KW-0544">Nucleosome core</keyword>
<evidence type="ECO:0000259" key="10">
    <source>
        <dbReference type="Pfam" id="PF00125"/>
    </source>
</evidence>
<dbReference type="InterPro" id="IPR032454">
    <property type="entry name" value="Histone_H2A_C"/>
</dbReference>
<proteinExistence type="inferred from homology"/>
<accession>A0A7R8URJ6</accession>
<dbReference type="InterPro" id="IPR009072">
    <property type="entry name" value="Histone-fold"/>
</dbReference>
<feature type="domain" description="Core Histone H2A/H2B/H3" evidence="10">
    <location>
        <begin position="6"/>
        <end position="82"/>
    </location>
</feature>
<dbReference type="Pfam" id="PF00125">
    <property type="entry name" value="Histone"/>
    <property type="match status" value="1"/>
</dbReference>
<evidence type="ECO:0000256" key="7">
    <source>
        <dbReference type="ARBA" id="ARBA00023242"/>
    </source>
</evidence>
<dbReference type="GO" id="GO:0046982">
    <property type="term" value="F:protein heterodimerization activity"/>
    <property type="evidence" value="ECO:0007669"/>
    <property type="project" value="InterPro"/>
</dbReference>
<protein>
    <recommendedName>
        <fullName evidence="9">Histone H2A</fullName>
    </recommendedName>
</protein>
<dbReference type="EMBL" id="LR899011">
    <property type="protein sequence ID" value="CAD7085689.1"/>
    <property type="molecule type" value="Genomic_DNA"/>
</dbReference>
<evidence type="ECO:0000256" key="8">
    <source>
        <dbReference type="ARBA" id="ARBA00023269"/>
    </source>
</evidence>
<evidence type="ECO:0000313" key="12">
    <source>
        <dbReference type="EMBL" id="CAD7085689.1"/>
    </source>
</evidence>
<dbReference type="AlphaFoldDB" id="A0A7R8URJ6"/>
<reference evidence="12 13" key="1">
    <citation type="submission" date="2020-11" db="EMBL/GenBank/DDBJ databases">
        <authorList>
            <person name="Wallbank WR R."/>
            <person name="Pardo Diaz C."/>
            <person name="Kozak K."/>
            <person name="Martin S."/>
            <person name="Jiggins C."/>
            <person name="Moest M."/>
            <person name="Warren A I."/>
            <person name="Generalovic N T."/>
            <person name="Byers J.R.P. K."/>
            <person name="Montejo-Kovacevich G."/>
            <person name="Yen C E."/>
        </authorList>
    </citation>
    <scope>NUCLEOTIDE SEQUENCE [LARGE SCALE GENOMIC DNA]</scope>
</reference>
<dbReference type="SUPFAM" id="SSF47113">
    <property type="entry name" value="Histone-fold"/>
    <property type="match status" value="1"/>
</dbReference>
<dbReference type="PRINTS" id="PR00620">
    <property type="entry name" value="HISTONEH2A"/>
</dbReference>
<keyword evidence="7 9" id="KW-0539">Nucleus</keyword>
<keyword evidence="6 9" id="KW-0238">DNA-binding</keyword>
<evidence type="ECO:0000259" key="11">
    <source>
        <dbReference type="Pfam" id="PF16211"/>
    </source>
</evidence>
<dbReference type="SMART" id="SM00414">
    <property type="entry name" value="H2A"/>
    <property type="match status" value="1"/>
</dbReference>
<evidence type="ECO:0000256" key="1">
    <source>
        <dbReference type="ARBA" id="ARBA00004123"/>
    </source>
</evidence>
<dbReference type="Gene3D" id="1.10.20.10">
    <property type="entry name" value="Histone, subunit A"/>
    <property type="match status" value="1"/>
</dbReference>
<keyword evidence="13" id="KW-1185">Reference proteome</keyword>
<dbReference type="InterPro" id="IPR007125">
    <property type="entry name" value="H2A/H2B/H3"/>
</dbReference>
<evidence type="ECO:0000256" key="9">
    <source>
        <dbReference type="RuleBase" id="RU003767"/>
    </source>
</evidence>
<evidence type="ECO:0000256" key="6">
    <source>
        <dbReference type="ARBA" id="ARBA00023125"/>
    </source>
</evidence>
<evidence type="ECO:0000256" key="4">
    <source>
        <dbReference type="ARBA" id="ARBA00022454"/>
    </source>
</evidence>
<dbReference type="InterPro" id="IPR002119">
    <property type="entry name" value="Histone_H2A"/>
</dbReference>
<dbReference type="Proteomes" id="UP000594454">
    <property type="component" value="Chromosome 3"/>
</dbReference>
<keyword evidence="4 9" id="KW-0158">Chromosome</keyword>
<comment type="subunit">
    <text evidence="9">The nucleosome is a histone octamer containing two molecules each of H2A, H2B, H3 and H4 assembled in one H3-H4 heterotetramer and two H2A-H2B heterodimers. The octamer wraps approximately 147 bp of DNA.</text>
</comment>
<keyword evidence="5" id="KW-1017">Isopeptide bond</keyword>
<dbReference type="FunFam" id="1.10.20.10:FF:000093">
    <property type="entry name" value="Histone H2A"/>
    <property type="match status" value="1"/>
</dbReference>
<dbReference type="CDD" id="cd00074">
    <property type="entry name" value="HFD_H2A"/>
    <property type="match status" value="1"/>
</dbReference>